<dbReference type="InterPro" id="IPR015424">
    <property type="entry name" value="PyrdxlP-dep_Trfase"/>
</dbReference>
<protein>
    <recommendedName>
        <fullName evidence="3">Aminotransferase class V domain-containing protein</fullName>
    </recommendedName>
</protein>
<reference evidence="4 5" key="1">
    <citation type="journal article" date="2016" name="Nat. Commun.">
        <title>Thousands of microbial genomes shed light on interconnected biogeochemical processes in an aquifer system.</title>
        <authorList>
            <person name="Anantharaman K."/>
            <person name="Brown C.T."/>
            <person name="Hug L.A."/>
            <person name="Sharon I."/>
            <person name="Castelle C.J."/>
            <person name="Probst A.J."/>
            <person name="Thomas B.C."/>
            <person name="Singh A."/>
            <person name="Wilkins M.J."/>
            <person name="Karaoz U."/>
            <person name="Brodie E.L."/>
            <person name="Williams K.H."/>
            <person name="Hubbard S.S."/>
            <person name="Banfield J.F."/>
        </authorList>
    </citation>
    <scope>NUCLEOTIDE SEQUENCE [LARGE SCALE GENOMIC DNA]</scope>
</reference>
<dbReference type="Gene3D" id="1.10.260.50">
    <property type="match status" value="1"/>
</dbReference>
<dbReference type="PANTHER" id="PTHR11601:SF50">
    <property type="entry name" value="CYSTEINE DESULFURASE ISCS 2-RELATED"/>
    <property type="match status" value="1"/>
</dbReference>
<organism evidence="4 5">
    <name type="scientific">Candidatus Doudnabacteria bacterium RIFCSPHIGHO2_02_FULL_46_11</name>
    <dbReference type="NCBI Taxonomy" id="1817832"/>
    <lineage>
        <taxon>Bacteria</taxon>
        <taxon>Candidatus Doudnaibacteriota</taxon>
    </lineage>
</organism>
<dbReference type="Gene3D" id="3.90.1150.10">
    <property type="entry name" value="Aspartate Aminotransferase, domain 1"/>
    <property type="match status" value="1"/>
</dbReference>
<proteinExistence type="predicted"/>
<evidence type="ECO:0000256" key="2">
    <source>
        <dbReference type="ARBA" id="ARBA00022898"/>
    </source>
</evidence>
<feature type="domain" description="Aminotransferase class V" evidence="3">
    <location>
        <begin position="5"/>
        <end position="363"/>
    </location>
</feature>
<dbReference type="Proteomes" id="UP000176786">
    <property type="component" value="Unassembled WGS sequence"/>
</dbReference>
<dbReference type="PIRSF" id="PIRSF005572">
    <property type="entry name" value="NifS"/>
    <property type="match status" value="1"/>
</dbReference>
<dbReference type="InterPro" id="IPR015421">
    <property type="entry name" value="PyrdxlP-dep_Trfase_major"/>
</dbReference>
<name>A0A1F5PAE1_9BACT</name>
<keyword evidence="2" id="KW-0663">Pyridoxal phosphate</keyword>
<accession>A0A1F5PAE1</accession>
<dbReference type="STRING" id="1817832.A3J48_01665"/>
<dbReference type="EMBL" id="MFES01000001">
    <property type="protein sequence ID" value="OGE86630.1"/>
    <property type="molecule type" value="Genomic_DNA"/>
</dbReference>
<comment type="cofactor">
    <cofactor evidence="1">
        <name>pyridoxal 5'-phosphate</name>
        <dbReference type="ChEBI" id="CHEBI:597326"/>
    </cofactor>
</comment>
<dbReference type="PANTHER" id="PTHR11601">
    <property type="entry name" value="CYSTEINE DESULFURYLASE FAMILY MEMBER"/>
    <property type="match status" value="1"/>
</dbReference>
<dbReference type="Gene3D" id="3.40.640.10">
    <property type="entry name" value="Type I PLP-dependent aspartate aminotransferase-like (Major domain)"/>
    <property type="match status" value="1"/>
</dbReference>
<dbReference type="AlphaFoldDB" id="A0A1F5PAE1"/>
<evidence type="ECO:0000313" key="5">
    <source>
        <dbReference type="Proteomes" id="UP000176786"/>
    </source>
</evidence>
<evidence type="ECO:0000259" key="3">
    <source>
        <dbReference type="Pfam" id="PF00266"/>
    </source>
</evidence>
<comment type="caution">
    <text evidence="4">The sequence shown here is derived from an EMBL/GenBank/DDBJ whole genome shotgun (WGS) entry which is preliminary data.</text>
</comment>
<dbReference type="InterPro" id="IPR015422">
    <property type="entry name" value="PyrdxlP-dep_Trfase_small"/>
</dbReference>
<dbReference type="Pfam" id="PF00266">
    <property type="entry name" value="Aminotran_5"/>
    <property type="match status" value="1"/>
</dbReference>
<dbReference type="InterPro" id="IPR000192">
    <property type="entry name" value="Aminotrans_V_dom"/>
</dbReference>
<dbReference type="SUPFAM" id="SSF53383">
    <property type="entry name" value="PLP-dependent transferases"/>
    <property type="match status" value="1"/>
</dbReference>
<sequence length="380" mass="41054">MNERIYLDYAAAAPLHPEVKKEMMRAEKFWANASSLHKEGRAARAIIDNARLSIAQSIGANTDEIIFTSGATESNFLALRGVLEYLRIKGQKPHLVISKIEHPSIYEQARFLESMGLEVSWVEVGKDGLVNVASLENSIKENTALVSIIYANHETGTVQNIAELAGVVKAKNPKTLFHTDAAQGLGWLDVNVGELNADLITGSGYKLYGPKGVGFLYVNSRANLSPQFVGFQEWGKRAGTESTILIAGLAKALKLSKDWPREKVRKLRNDLLKKIQASVPGVILNSQSSSSVPHIAHFSFEGIDPQILNIALDRAGLASSPGSACSTGAVKVSPVLEALGIDIKKYSGSLRLSLGIDTEDREVAEAASIVKNEINKLRGG</sequence>
<evidence type="ECO:0000313" key="4">
    <source>
        <dbReference type="EMBL" id="OGE86630.1"/>
    </source>
</evidence>
<gene>
    <name evidence="4" type="ORF">A3J48_01665</name>
</gene>
<evidence type="ECO:0000256" key="1">
    <source>
        <dbReference type="ARBA" id="ARBA00001933"/>
    </source>
</evidence>
<dbReference type="InterPro" id="IPR016454">
    <property type="entry name" value="Cysteine_dSase"/>
</dbReference>